<dbReference type="InterPro" id="IPR052337">
    <property type="entry name" value="SAT4-like"/>
</dbReference>
<organism evidence="9 10">
    <name type="scientific">Macrophomina phaseolina</name>
    <dbReference type="NCBI Taxonomy" id="35725"/>
    <lineage>
        <taxon>Eukaryota</taxon>
        <taxon>Fungi</taxon>
        <taxon>Dikarya</taxon>
        <taxon>Ascomycota</taxon>
        <taxon>Pezizomycotina</taxon>
        <taxon>Dothideomycetes</taxon>
        <taxon>Dothideomycetes incertae sedis</taxon>
        <taxon>Botryosphaeriales</taxon>
        <taxon>Botryosphaeriaceae</taxon>
        <taxon>Macrophomina</taxon>
    </lineage>
</organism>
<name>A0ABQ8FU33_9PEZI</name>
<evidence type="ECO:0000256" key="2">
    <source>
        <dbReference type="ARBA" id="ARBA00022692"/>
    </source>
</evidence>
<keyword evidence="4 7" id="KW-0472">Membrane</keyword>
<protein>
    <recommendedName>
        <fullName evidence="8">Rhodopsin domain-containing protein</fullName>
    </recommendedName>
</protein>
<feature type="transmembrane region" description="Helical" evidence="7">
    <location>
        <begin position="66"/>
        <end position="92"/>
    </location>
</feature>
<gene>
    <name evidence="9" type="ORF">B0J12DRAFT_634452</name>
</gene>
<evidence type="ECO:0000313" key="9">
    <source>
        <dbReference type="EMBL" id="KAH7026917.1"/>
    </source>
</evidence>
<evidence type="ECO:0000256" key="5">
    <source>
        <dbReference type="ARBA" id="ARBA00038359"/>
    </source>
</evidence>
<accession>A0ABQ8FU33</accession>
<evidence type="ECO:0000256" key="1">
    <source>
        <dbReference type="ARBA" id="ARBA00004141"/>
    </source>
</evidence>
<dbReference type="Proteomes" id="UP000774617">
    <property type="component" value="Unassembled WGS sequence"/>
</dbReference>
<keyword evidence="10" id="KW-1185">Reference proteome</keyword>
<feature type="compositionally biased region" description="Polar residues" evidence="6">
    <location>
        <begin position="305"/>
        <end position="324"/>
    </location>
</feature>
<evidence type="ECO:0000313" key="10">
    <source>
        <dbReference type="Proteomes" id="UP000774617"/>
    </source>
</evidence>
<feature type="region of interest" description="Disordered" evidence="6">
    <location>
        <begin position="292"/>
        <end position="324"/>
    </location>
</feature>
<comment type="caution">
    <text evidence="9">The sequence shown here is derived from an EMBL/GenBank/DDBJ whole genome shotgun (WGS) entry which is preliminary data.</text>
</comment>
<proteinExistence type="inferred from homology"/>
<feature type="domain" description="Rhodopsin" evidence="8">
    <location>
        <begin position="46"/>
        <end position="283"/>
    </location>
</feature>
<evidence type="ECO:0000256" key="4">
    <source>
        <dbReference type="ARBA" id="ARBA00023136"/>
    </source>
</evidence>
<reference evidence="9 10" key="1">
    <citation type="journal article" date="2021" name="Nat. Commun.">
        <title>Genetic determinants of endophytism in the Arabidopsis root mycobiome.</title>
        <authorList>
            <person name="Mesny F."/>
            <person name="Miyauchi S."/>
            <person name="Thiergart T."/>
            <person name="Pickel B."/>
            <person name="Atanasova L."/>
            <person name="Karlsson M."/>
            <person name="Huettel B."/>
            <person name="Barry K.W."/>
            <person name="Haridas S."/>
            <person name="Chen C."/>
            <person name="Bauer D."/>
            <person name="Andreopoulos W."/>
            <person name="Pangilinan J."/>
            <person name="LaButti K."/>
            <person name="Riley R."/>
            <person name="Lipzen A."/>
            <person name="Clum A."/>
            <person name="Drula E."/>
            <person name="Henrissat B."/>
            <person name="Kohler A."/>
            <person name="Grigoriev I.V."/>
            <person name="Martin F.M."/>
            <person name="Hacquard S."/>
        </authorList>
    </citation>
    <scope>NUCLEOTIDE SEQUENCE [LARGE SCALE GENOMIC DNA]</scope>
    <source>
        <strain evidence="9 10">MPI-SDFR-AT-0080</strain>
    </source>
</reference>
<sequence length="324" mass="36172">MSDAIGAVPPPPGVIPNFRNPKDVCWTINIVSQAIAMSSITFFFLIRITAKAFVAPPFDREDCMCVVAWVFYMAYSATGVLLSCTGGGYHAWEITRKEMKEHLKIVYGGSMVYGLNAYFVKVTLLLIFIRVFRPFKKSVLIAWGLIGLMGAYYIPMFFFKMQVCRPIRGFWDRNFKADCLHQDTMLAADTVISTLTDTAILVLPIPASMQLQISWRERVKIIAYLGTGGTAALAAAVRMVLILRMQNSTDFTVDNIRFNLFGTFEGYIGLLCTCIPSINLLINKARESSRRKAYTTRGLPPSLSPMRQGTDLSESSQARLYSGV</sequence>
<feature type="transmembrane region" description="Helical" evidence="7">
    <location>
        <begin position="113"/>
        <end position="132"/>
    </location>
</feature>
<evidence type="ECO:0000259" key="8">
    <source>
        <dbReference type="Pfam" id="PF20684"/>
    </source>
</evidence>
<comment type="subcellular location">
    <subcellularLocation>
        <location evidence="1">Membrane</location>
        <topology evidence="1">Multi-pass membrane protein</topology>
    </subcellularLocation>
</comment>
<keyword evidence="2 7" id="KW-0812">Transmembrane</keyword>
<feature type="transmembrane region" description="Helical" evidence="7">
    <location>
        <begin position="24"/>
        <end position="46"/>
    </location>
</feature>
<dbReference type="InterPro" id="IPR049326">
    <property type="entry name" value="Rhodopsin_dom_fungi"/>
</dbReference>
<feature type="transmembrane region" description="Helical" evidence="7">
    <location>
        <begin position="264"/>
        <end position="282"/>
    </location>
</feature>
<dbReference type="PANTHER" id="PTHR33048:SF108">
    <property type="entry name" value="INTEGRAL MEMBRANE PROTEIN"/>
    <property type="match status" value="1"/>
</dbReference>
<keyword evidence="3 7" id="KW-1133">Transmembrane helix</keyword>
<dbReference type="PANTHER" id="PTHR33048">
    <property type="entry name" value="PTH11-LIKE INTEGRAL MEMBRANE PROTEIN (AFU_ORTHOLOGUE AFUA_5G11245)"/>
    <property type="match status" value="1"/>
</dbReference>
<evidence type="ECO:0000256" key="6">
    <source>
        <dbReference type="SAM" id="MobiDB-lite"/>
    </source>
</evidence>
<evidence type="ECO:0000256" key="3">
    <source>
        <dbReference type="ARBA" id="ARBA00022989"/>
    </source>
</evidence>
<feature type="transmembrane region" description="Helical" evidence="7">
    <location>
        <begin position="221"/>
        <end position="244"/>
    </location>
</feature>
<dbReference type="EMBL" id="JAGTJR010000054">
    <property type="protein sequence ID" value="KAH7026917.1"/>
    <property type="molecule type" value="Genomic_DNA"/>
</dbReference>
<evidence type="ECO:0000256" key="7">
    <source>
        <dbReference type="SAM" id="Phobius"/>
    </source>
</evidence>
<dbReference type="Pfam" id="PF20684">
    <property type="entry name" value="Fung_rhodopsin"/>
    <property type="match status" value="1"/>
</dbReference>
<comment type="similarity">
    <text evidence="5">Belongs to the SAT4 family.</text>
</comment>
<feature type="transmembrane region" description="Helical" evidence="7">
    <location>
        <begin position="138"/>
        <end position="159"/>
    </location>
</feature>